<dbReference type="OrthoDB" id="435881at2759"/>
<evidence type="ECO:0000256" key="4">
    <source>
        <dbReference type="ARBA" id="ARBA00022991"/>
    </source>
</evidence>
<dbReference type="PROSITE" id="PS51645">
    <property type="entry name" value="PHR_CRY_ALPHA_BETA"/>
    <property type="match status" value="1"/>
</dbReference>
<dbReference type="InterPro" id="IPR005101">
    <property type="entry name" value="Cryptochr/Photolyase_FAD-bd"/>
</dbReference>
<evidence type="ECO:0000313" key="10">
    <source>
        <dbReference type="Proteomes" id="UP000070544"/>
    </source>
</evidence>
<evidence type="ECO:0000256" key="2">
    <source>
        <dbReference type="ARBA" id="ARBA00022630"/>
    </source>
</evidence>
<dbReference type="InterPro" id="IPR036155">
    <property type="entry name" value="Crypto/Photolyase_N_sf"/>
</dbReference>
<reference evidence="9 10" key="1">
    <citation type="journal article" date="2015" name="Genome Biol. Evol.">
        <title>Phylogenomic analyses indicate that early fungi evolved digesting cell walls of algal ancestors of land plants.</title>
        <authorList>
            <person name="Chang Y."/>
            <person name="Wang S."/>
            <person name="Sekimoto S."/>
            <person name="Aerts A.L."/>
            <person name="Choi C."/>
            <person name="Clum A."/>
            <person name="LaButti K.M."/>
            <person name="Lindquist E.A."/>
            <person name="Yee Ngan C."/>
            <person name="Ohm R.A."/>
            <person name="Salamov A.A."/>
            <person name="Grigoriev I.V."/>
            <person name="Spatafora J.W."/>
            <person name="Berbee M.L."/>
        </authorList>
    </citation>
    <scope>NUCLEOTIDE SEQUENCE [LARGE SCALE GENOMIC DNA]</scope>
    <source>
        <strain evidence="9 10">JEL478</strain>
    </source>
</reference>
<dbReference type="InterPro" id="IPR006050">
    <property type="entry name" value="DNA_photolyase_N"/>
</dbReference>
<feature type="binding site" evidence="5">
    <location>
        <begin position="462"/>
        <end position="464"/>
    </location>
    <ligand>
        <name>FAD</name>
        <dbReference type="ChEBI" id="CHEBI:57692"/>
    </ligand>
</feature>
<dbReference type="PROSITE" id="PS00394">
    <property type="entry name" value="DNA_PHOTOLYASES_1_1"/>
    <property type="match status" value="1"/>
</dbReference>
<keyword evidence="4" id="KW-0157">Chromophore</keyword>
<dbReference type="GO" id="GO:0006139">
    <property type="term" value="P:nucleobase-containing compound metabolic process"/>
    <property type="evidence" value="ECO:0007669"/>
    <property type="project" value="UniProtKB-ARBA"/>
</dbReference>
<comment type="cofactor">
    <cofactor evidence="5">
        <name>FAD</name>
        <dbReference type="ChEBI" id="CHEBI:57692"/>
    </cofactor>
    <text evidence="5">Binds 1 FAD per subunit.</text>
</comment>
<feature type="site" description="Electron transfer via tryptophanyl radical" evidence="6">
    <location>
        <position position="472"/>
    </location>
</feature>
<dbReference type="InterPro" id="IPR036134">
    <property type="entry name" value="Crypto/Photolyase_FAD-like_sf"/>
</dbReference>
<name>A0A139A528_GONPJ</name>
<keyword evidence="2 5" id="KW-0285">Flavoprotein</keyword>
<dbReference type="PROSITE" id="PS00691">
    <property type="entry name" value="DNA_PHOTOLYASES_1_2"/>
    <property type="match status" value="1"/>
</dbReference>
<dbReference type="EMBL" id="KQ965796">
    <property type="protein sequence ID" value="KXS11844.1"/>
    <property type="molecule type" value="Genomic_DNA"/>
</dbReference>
<dbReference type="AlphaFoldDB" id="A0A139A528"/>
<dbReference type="Gene3D" id="3.40.50.620">
    <property type="entry name" value="HUPs"/>
    <property type="match status" value="1"/>
</dbReference>
<feature type="site" description="Electron transfer via tryptophanyl radical" evidence="6">
    <location>
        <position position="365"/>
    </location>
</feature>
<dbReference type="Pfam" id="PF03441">
    <property type="entry name" value="FAD_binding_7"/>
    <property type="match status" value="1"/>
</dbReference>
<dbReference type="STRING" id="1344416.A0A139A528"/>
<dbReference type="Gene3D" id="1.25.40.80">
    <property type="match status" value="1"/>
</dbReference>
<dbReference type="GO" id="GO:0006950">
    <property type="term" value="P:response to stress"/>
    <property type="evidence" value="ECO:0007669"/>
    <property type="project" value="UniProtKB-ARBA"/>
</dbReference>
<dbReference type="GO" id="GO:0003677">
    <property type="term" value="F:DNA binding"/>
    <property type="evidence" value="ECO:0007669"/>
    <property type="project" value="TreeGrafter"/>
</dbReference>
<dbReference type="OMA" id="YTVFTPY"/>
<dbReference type="SUPFAM" id="SSF52425">
    <property type="entry name" value="Cryptochrome/photolyase, N-terminal domain"/>
    <property type="match status" value="1"/>
</dbReference>
<dbReference type="Proteomes" id="UP000070544">
    <property type="component" value="Unassembled WGS sequence"/>
</dbReference>
<dbReference type="InterPro" id="IPR014729">
    <property type="entry name" value="Rossmann-like_a/b/a_fold"/>
</dbReference>
<dbReference type="GO" id="GO:0009416">
    <property type="term" value="P:response to light stimulus"/>
    <property type="evidence" value="ECO:0007669"/>
    <property type="project" value="TreeGrafter"/>
</dbReference>
<feature type="binding site" evidence="5">
    <location>
        <begin position="291"/>
        <end position="295"/>
    </location>
    <ligand>
        <name>FAD</name>
        <dbReference type="ChEBI" id="CHEBI:57692"/>
    </ligand>
</feature>
<evidence type="ECO:0000256" key="7">
    <source>
        <dbReference type="SAM" id="MobiDB-lite"/>
    </source>
</evidence>
<feature type="site" description="Electron transfer via tryptophanyl radical" evidence="6">
    <location>
        <position position="449"/>
    </location>
</feature>
<keyword evidence="3 5" id="KW-0274">FAD</keyword>
<evidence type="ECO:0000313" key="9">
    <source>
        <dbReference type="EMBL" id="KXS11844.1"/>
    </source>
</evidence>
<sequence length="611" mass="67120">MPPTSTALSALAAKTTSASSTVLHWFRTDLRIHDNTALLLASKAAQSLTRGESRTNLACLFVVSPVEWRGHGCAPVKVDFWVRNVEALRDTLAERGIPLVVKMNDDKKGWKAVSEVVKEVCKELSVEELFYNVEYEVNEQRRDKMVTEAVAKLGVKVTPCHDQCVVEPGKVVTKEGKVYTVYTPFKNSWHRYVSENKAVLAVRDPPSSNNHKFSSTASSYIDSHSTIPSAPSLPAYSATPLFSQPSLTHLTFLRTLYPAGETAAQTRLSAFTASRIDAYHESRDLPTAPGTSSLSPYLALGVLSARQCVSAASAANGGRRDTGKQGAVVWIQELIWREFYRHVLAGFPHVCKNRAFKPQYEGVQWTESWSRDVVLPAFPVPSTTSTPPPPLPPAPPGTPNPLFTAWTQGRTGYPLVDAAMRYLLHTGWMHNRLRMIVSSFLVKDLLVDWRLGEAWFCANLIDHDLASNNGGWQWAAGTGTDAQPYFRIFNPSNQAEKFDKDGKFVRMWVKELEWVKDGVLLRGPWEAAAKGSVVVTKKKMEECGYPKPLVDHAQARLAAIAAFKLAVQGADGGGGDSDSGEEVVPKSKKRAAGASAGITGFLITKPKKQKK</sequence>
<dbReference type="GO" id="GO:0003904">
    <property type="term" value="F:deoxyribodipyrimidine photo-lyase activity"/>
    <property type="evidence" value="ECO:0007669"/>
    <property type="project" value="TreeGrafter"/>
</dbReference>
<evidence type="ECO:0000259" key="8">
    <source>
        <dbReference type="PROSITE" id="PS51645"/>
    </source>
</evidence>
<organism evidence="9 10">
    <name type="scientific">Gonapodya prolifera (strain JEL478)</name>
    <name type="common">Monoblepharis prolifera</name>
    <dbReference type="NCBI Taxonomy" id="1344416"/>
    <lineage>
        <taxon>Eukaryota</taxon>
        <taxon>Fungi</taxon>
        <taxon>Fungi incertae sedis</taxon>
        <taxon>Chytridiomycota</taxon>
        <taxon>Chytridiomycota incertae sedis</taxon>
        <taxon>Monoblepharidomycetes</taxon>
        <taxon>Monoblepharidales</taxon>
        <taxon>Gonapodyaceae</taxon>
        <taxon>Gonapodya</taxon>
    </lineage>
</organism>
<evidence type="ECO:0000256" key="6">
    <source>
        <dbReference type="PIRSR" id="PIRSR602081-2"/>
    </source>
</evidence>
<dbReference type="GO" id="GO:0071949">
    <property type="term" value="F:FAD binding"/>
    <property type="evidence" value="ECO:0007669"/>
    <property type="project" value="TreeGrafter"/>
</dbReference>
<evidence type="ECO:0000256" key="1">
    <source>
        <dbReference type="ARBA" id="ARBA00005862"/>
    </source>
</evidence>
<feature type="domain" description="Photolyase/cryptochrome alpha/beta" evidence="8">
    <location>
        <begin position="20"/>
        <end position="165"/>
    </location>
</feature>
<dbReference type="InterPro" id="IPR018394">
    <property type="entry name" value="DNA_photolyase_1_CS_C"/>
</dbReference>
<protein>
    <recommendedName>
        <fullName evidence="8">Photolyase/cryptochrome alpha/beta domain-containing protein</fullName>
    </recommendedName>
</protein>
<accession>A0A139A528</accession>
<dbReference type="SUPFAM" id="SSF48173">
    <property type="entry name" value="Cryptochrome/photolyase FAD-binding domain"/>
    <property type="match status" value="1"/>
</dbReference>
<dbReference type="Gene3D" id="1.10.579.10">
    <property type="entry name" value="DNA Cyclobutane Dipyrimidine Photolyase, subunit A, domain 3"/>
    <property type="match status" value="1"/>
</dbReference>
<evidence type="ECO:0000256" key="3">
    <source>
        <dbReference type="ARBA" id="ARBA00022827"/>
    </source>
</evidence>
<dbReference type="PANTHER" id="PTHR11455:SF9">
    <property type="entry name" value="CRYPTOCHROME CIRCADIAN CLOCK 5 ISOFORM X1"/>
    <property type="match status" value="1"/>
</dbReference>
<keyword evidence="10" id="KW-1185">Reference proteome</keyword>
<dbReference type="InterPro" id="IPR002081">
    <property type="entry name" value="Cryptochrome/DNA_photolyase_1"/>
</dbReference>
<dbReference type="Pfam" id="PF00875">
    <property type="entry name" value="DNA_photolyase"/>
    <property type="match status" value="1"/>
</dbReference>
<comment type="similarity">
    <text evidence="1">Belongs to the DNA photolyase class-1 family.</text>
</comment>
<feature type="binding site" evidence="5">
    <location>
        <begin position="333"/>
        <end position="340"/>
    </location>
    <ligand>
        <name>FAD</name>
        <dbReference type="ChEBI" id="CHEBI:57692"/>
    </ligand>
</feature>
<feature type="binding site" evidence="5">
    <location>
        <position position="279"/>
    </location>
    <ligand>
        <name>FAD</name>
        <dbReference type="ChEBI" id="CHEBI:57692"/>
    </ligand>
</feature>
<proteinExistence type="inferred from homology"/>
<evidence type="ECO:0000256" key="5">
    <source>
        <dbReference type="PIRSR" id="PIRSR602081-1"/>
    </source>
</evidence>
<feature type="region of interest" description="Disordered" evidence="7">
    <location>
        <begin position="571"/>
        <end position="593"/>
    </location>
</feature>
<gene>
    <name evidence="9" type="ORF">M427DRAFT_126367</name>
</gene>
<dbReference type="PANTHER" id="PTHR11455">
    <property type="entry name" value="CRYPTOCHROME"/>
    <property type="match status" value="1"/>
</dbReference>
<feature type="binding site" evidence="5">
    <location>
        <position position="330"/>
    </location>
    <ligand>
        <name>FAD</name>
        <dbReference type="ChEBI" id="CHEBI:57692"/>
    </ligand>
</feature>